<sequence length="129" mass="14282">MNSEQMDKGKEQLTLMAGTVGNQIVSQLQQDFPELTEYVVGFGFGEIYAREGLSLQQKEMLTISALIALGDTANQLHFHFHAALHVGLTTKEITEILLHCIPIVGIPKVMNGFRILGAVLEERRNMASQ</sequence>
<organism evidence="2 3">
    <name type="scientific">Paenibacillus mucilaginosus (strain KNP414)</name>
    <dbReference type="NCBI Taxonomy" id="1036673"/>
    <lineage>
        <taxon>Bacteria</taxon>
        <taxon>Bacillati</taxon>
        <taxon>Bacillota</taxon>
        <taxon>Bacilli</taxon>
        <taxon>Bacillales</taxon>
        <taxon>Paenibacillaceae</taxon>
        <taxon>Paenibacillus</taxon>
    </lineage>
</organism>
<protein>
    <recommendedName>
        <fullName evidence="1">Carboxymuconolactone decarboxylase-like domain-containing protein</fullName>
    </recommendedName>
</protein>
<dbReference type="EMBL" id="CP002869">
    <property type="protein sequence ID" value="AEI41023.1"/>
    <property type="molecule type" value="Genomic_DNA"/>
</dbReference>
<evidence type="ECO:0000259" key="1">
    <source>
        <dbReference type="Pfam" id="PF02627"/>
    </source>
</evidence>
<name>F8F838_PAEMK</name>
<dbReference type="InterPro" id="IPR029032">
    <property type="entry name" value="AhpD-like"/>
</dbReference>
<dbReference type="Proteomes" id="UP000006620">
    <property type="component" value="Chromosome"/>
</dbReference>
<dbReference type="Pfam" id="PF02627">
    <property type="entry name" value="CMD"/>
    <property type="match status" value="1"/>
</dbReference>
<reference evidence="2 3" key="2">
    <citation type="journal article" date="2013" name="Genome Announc.">
        <title>Genome Sequence of Growth-Improving Paenibacillus mucilaginosus Strain KNP414.</title>
        <authorList>
            <person name="Lu J.J."/>
            <person name="Wang J.F."/>
            <person name="Hu X.F."/>
        </authorList>
    </citation>
    <scope>NUCLEOTIDE SEQUENCE [LARGE SCALE GENOMIC DNA]</scope>
    <source>
        <strain evidence="2 3">KNP414</strain>
    </source>
</reference>
<gene>
    <name evidence="2" type="ordered locus">KNP414_02462</name>
</gene>
<dbReference type="PANTHER" id="PTHR33570">
    <property type="entry name" value="4-CARBOXYMUCONOLACTONE DECARBOXYLASE FAMILY PROTEIN"/>
    <property type="match status" value="1"/>
</dbReference>
<dbReference type="PANTHER" id="PTHR33570:SF2">
    <property type="entry name" value="CARBOXYMUCONOLACTONE DECARBOXYLASE-LIKE DOMAIN-CONTAINING PROTEIN"/>
    <property type="match status" value="1"/>
</dbReference>
<dbReference type="SUPFAM" id="SSF69118">
    <property type="entry name" value="AhpD-like"/>
    <property type="match status" value="1"/>
</dbReference>
<dbReference type="KEGG" id="pms:KNP414_02462"/>
<feature type="domain" description="Carboxymuconolactone decarboxylase-like" evidence="1">
    <location>
        <begin position="33"/>
        <end position="116"/>
    </location>
</feature>
<dbReference type="Gene3D" id="1.20.1290.10">
    <property type="entry name" value="AhpD-like"/>
    <property type="match status" value="1"/>
</dbReference>
<dbReference type="AlphaFoldDB" id="F8F838"/>
<dbReference type="PATRIC" id="fig|1036673.3.peg.2223"/>
<reference evidence="3" key="1">
    <citation type="submission" date="2011-06" db="EMBL/GenBank/DDBJ databases">
        <title>Complete genome sequence of Paenibacillus mucilaginosus KNP414.</title>
        <authorList>
            <person name="Wang J."/>
            <person name="Hu S."/>
            <person name="Hu X."/>
            <person name="Zhang B."/>
            <person name="Dong D."/>
            <person name="Zhang S."/>
            <person name="Zhao K."/>
            <person name="Wu D."/>
        </authorList>
    </citation>
    <scope>NUCLEOTIDE SEQUENCE [LARGE SCALE GENOMIC DNA]</scope>
    <source>
        <strain evidence="3">KNP414</strain>
    </source>
</reference>
<dbReference type="InterPro" id="IPR052512">
    <property type="entry name" value="4CMD/NDH-1_regulator"/>
</dbReference>
<proteinExistence type="predicted"/>
<dbReference type="InterPro" id="IPR003779">
    <property type="entry name" value="CMD-like"/>
</dbReference>
<dbReference type="RefSeq" id="WP_013916184.1">
    <property type="nucleotide sequence ID" value="NC_015690.1"/>
</dbReference>
<accession>F8F838</accession>
<dbReference type="HOGENOM" id="CLU_070025_2_1_9"/>
<dbReference type="GO" id="GO:0051920">
    <property type="term" value="F:peroxiredoxin activity"/>
    <property type="evidence" value="ECO:0007669"/>
    <property type="project" value="InterPro"/>
</dbReference>
<evidence type="ECO:0000313" key="3">
    <source>
        <dbReference type="Proteomes" id="UP000006620"/>
    </source>
</evidence>
<evidence type="ECO:0000313" key="2">
    <source>
        <dbReference type="EMBL" id="AEI41023.1"/>
    </source>
</evidence>